<accession>A0AA43QI98</accession>
<evidence type="ECO:0000259" key="1">
    <source>
        <dbReference type="Pfam" id="PF06985"/>
    </source>
</evidence>
<evidence type="ECO:0000313" key="3">
    <source>
        <dbReference type="Proteomes" id="UP001161017"/>
    </source>
</evidence>
<sequence>MQKRDCRRATESSTDTIECSLETVDLTNMEDREYDALSYTWGTEEATQKIVLRTRWSTLAATATGKAKLKNAVKKVKAVDDVIKDKVYVRPNLEDVLRQFRNTGDDHDDVILWIDALCINQEDEKEKSKQVAKMAEIYSNAKDVLIWLGKEYKESNVAMDFIPKLRHYEQSEALISQISNRTQWTAFADLIKREWFSRRWVVQEVALAKDRYIFCGSKSLNWSDFEHGVSYFTDKVDLILALFASSAESRNNAKTVEDIRMVGASAMVDTMNNSFRWSEDNNFQRLSSLEKLVTSLPMFESVDPRDTVFGLLSIAQDTRNWDGFSMQSNESLSGRVPLEADYSKTIMEVFKDFTAFCVHTGDSLDIICRHWAPSQFRSSNIMYRMKRNAENRERSPLDASVKDLIEDNESLPMTSYLLPSWIGLLSESPYGVPDGHTKVRRAGESLVGAPDYTGRYQASGKIYPSILFGEVDLPPNQNQVSHRLFEGMIPLEWLYHGGFKDRKGAFTAQTPTYLWKTLVADRDPSGHPAPVRYHTALENALTKRNANGDLITGDLIRQGKPEDMVAFLQRVQDVTWNRKLFLLDRIKSPRFGLGPTGTQKEDLVCILFGCSVPVVLREIGTPEFPAYQLIGEAFIYDMMDGQALGEYKNSHVFGGISTEFRLV</sequence>
<feature type="domain" description="Heterokaryon incompatibility" evidence="1">
    <location>
        <begin position="34"/>
        <end position="204"/>
    </location>
</feature>
<dbReference type="InterPro" id="IPR010730">
    <property type="entry name" value="HET"/>
</dbReference>
<name>A0AA43QI98_9LECA</name>
<dbReference type="EMBL" id="JAPUFD010000002">
    <property type="protein sequence ID" value="MDI1486144.1"/>
    <property type="molecule type" value="Genomic_DNA"/>
</dbReference>
<evidence type="ECO:0000313" key="2">
    <source>
        <dbReference type="EMBL" id="MDI1486144.1"/>
    </source>
</evidence>
<dbReference type="PANTHER" id="PTHR24148:SF64">
    <property type="entry name" value="HETEROKARYON INCOMPATIBILITY DOMAIN-CONTAINING PROTEIN"/>
    <property type="match status" value="1"/>
</dbReference>
<keyword evidence="3" id="KW-1185">Reference proteome</keyword>
<gene>
    <name evidence="2" type="ORF">OHK93_004335</name>
</gene>
<dbReference type="Proteomes" id="UP001161017">
    <property type="component" value="Unassembled WGS sequence"/>
</dbReference>
<comment type="caution">
    <text evidence="2">The sequence shown here is derived from an EMBL/GenBank/DDBJ whole genome shotgun (WGS) entry which is preliminary data.</text>
</comment>
<dbReference type="Pfam" id="PF06985">
    <property type="entry name" value="HET"/>
    <property type="match status" value="1"/>
</dbReference>
<organism evidence="2 3">
    <name type="scientific">Ramalina farinacea</name>
    <dbReference type="NCBI Taxonomy" id="258253"/>
    <lineage>
        <taxon>Eukaryota</taxon>
        <taxon>Fungi</taxon>
        <taxon>Dikarya</taxon>
        <taxon>Ascomycota</taxon>
        <taxon>Pezizomycotina</taxon>
        <taxon>Lecanoromycetes</taxon>
        <taxon>OSLEUM clade</taxon>
        <taxon>Lecanoromycetidae</taxon>
        <taxon>Lecanorales</taxon>
        <taxon>Lecanorineae</taxon>
        <taxon>Ramalinaceae</taxon>
        <taxon>Ramalina</taxon>
    </lineage>
</organism>
<protein>
    <recommendedName>
        <fullName evidence="1">Heterokaryon incompatibility domain-containing protein</fullName>
    </recommendedName>
</protein>
<dbReference type="PANTHER" id="PTHR24148">
    <property type="entry name" value="ANKYRIN REPEAT DOMAIN-CONTAINING PROTEIN 39 HOMOLOG-RELATED"/>
    <property type="match status" value="1"/>
</dbReference>
<dbReference type="AlphaFoldDB" id="A0AA43QI98"/>
<proteinExistence type="predicted"/>
<reference evidence="2" key="1">
    <citation type="journal article" date="2023" name="Genome Biol. Evol.">
        <title>First Whole Genome Sequence and Flow Cytometry Genome Size Data for the Lichen-Forming Fungus Ramalina farinacea (Ascomycota).</title>
        <authorList>
            <person name="Llewellyn T."/>
            <person name="Mian S."/>
            <person name="Hill R."/>
            <person name="Leitch I.J."/>
            <person name="Gaya E."/>
        </authorList>
    </citation>
    <scope>NUCLEOTIDE SEQUENCE</scope>
    <source>
        <strain evidence="2">LIQ254RAFAR</strain>
    </source>
</reference>
<dbReference type="InterPro" id="IPR052895">
    <property type="entry name" value="HetReg/Transcr_Mod"/>
</dbReference>